<comment type="caution">
    <text evidence="5">The sequence shown here is derived from an EMBL/GenBank/DDBJ whole genome shotgun (WGS) entry which is preliminary data.</text>
</comment>
<dbReference type="OrthoDB" id="1653578at2"/>
<feature type="region of interest" description="Disordered" evidence="2">
    <location>
        <begin position="191"/>
        <end position="210"/>
    </location>
</feature>
<gene>
    <name evidence="5" type="ORF">DWZ83_04550</name>
    <name evidence="4" type="ORF">KHZ85_08090</name>
</gene>
<sequence>MEKLSRVKKYAELRKSIETENAISDVSRDAMSSEQQEALKKFDSSILKRANIENETTPKREKNEPLQQREASDVEDTFTNEYLDDFIREVREYNIKKGTRENEDTQIDILSQLSAANRAKRAHYVEQIEDIKEAVPSDLAQAVANLVEDDNNSSQASVEHEDLYATTEMLLDNDTNSQTSLEDMVESLQKTQPLPTADEETAVSEDTEDIDNEETNFENDTMHRKLMEETQQLRVQMDEYEEELTDLSDGVEKNNRILNFILAFLIFILLAIIGFIAYYIWKGGMLS</sequence>
<keyword evidence="3" id="KW-0472">Membrane</keyword>
<evidence type="ECO:0000256" key="2">
    <source>
        <dbReference type="SAM" id="MobiDB-lite"/>
    </source>
</evidence>
<dbReference type="RefSeq" id="WP_004799334.1">
    <property type="nucleotide sequence ID" value="NZ_CABKNA010000004.1"/>
</dbReference>
<dbReference type="GeneID" id="92793348"/>
<dbReference type="Proteomes" id="UP000284868">
    <property type="component" value="Unassembled WGS sequence"/>
</dbReference>
<evidence type="ECO:0000256" key="1">
    <source>
        <dbReference type="SAM" id="Coils"/>
    </source>
</evidence>
<dbReference type="Proteomes" id="UP000753219">
    <property type="component" value="Unassembled WGS sequence"/>
</dbReference>
<evidence type="ECO:0000313" key="5">
    <source>
        <dbReference type="EMBL" id="RHM12283.1"/>
    </source>
</evidence>
<evidence type="ECO:0000313" key="6">
    <source>
        <dbReference type="Proteomes" id="UP000284868"/>
    </source>
</evidence>
<dbReference type="EMBL" id="QRPK01000016">
    <property type="protein sequence ID" value="RHM12283.1"/>
    <property type="molecule type" value="Genomic_DNA"/>
</dbReference>
<reference evidence="5 6" key="1">
    <citation type="submission" date="2018-08" db="EMBL/GenBank/DDBJ databases">
        <title>A genome reference for cultivated species of the human gut microbiota.</title>
        <authorList>
            <person name="Zou Y."/>
            <person name="Xue W."/>
            <person name="Luo G."/>
        </authorList>
    </citation>
    <scope>NUCLEOTIDE SEQUENCE [LARGE SCALE GENOMIC DNA]</scope>
    <source>
        <strain evidence="5 6">AF35-6BH</strain>
    </source>
</reference>
<keyword evidence="6" id="KW-1185">Reference proteome</keyword>
<reference evidence="4" key="2">
    <citation type="submission" date="2021-02" db="EMBL/GenBank/DDBJ databases">
        <title>Infant gut strain persistence is associated with maternal origin, phylogeny, and functional potential including surface adhesion and iron acquisition.</title>
        <authorList>
            <person name="Lou Y.C."/>
        </authorList>
    </citation>
    <scope>NUCLEOTIDE SEQUENCE</scope>
    <source>
        <strain evidence="4">L3_108_103G1_dasL3_108_103G1_concoct_2</strain>
    </source>
</reference>
<accession>A0A415PHS5</accession>
<keyword evidence="1" id="KW-0175">Coiled coil</keyword>
<evidence type="ECO:0000256" key="3">
    <source>
        <dbReference type="SAM" id="Phobius"/>
    </source>
</evidence>
<feature type="coiled-coil region" evidence="1">
    <location>
        <begin position="223"/>
        <end position="257"/>
    </location>
</feature>
<feature type="compositionally biased region" description="Acidic residues" evidence="2">
    <location>
        <begin position="197"/>
        <end position="210"/>
    </location>
</feature>
<feature type="transmembrane region" description="Helical" evidence="3">
    <location>
        <begin position="257"/>
        <end position="281"/>
    </location>
</feature>
<keyword evidence="3" id="KW-1133">Transmembrane helix</keyword>
<proteinExistence type="predicted"/>
<dbReference type="EMBL" id="JAGZMZ010000022">
    <property type="protein sequence ID" value="MBS4884711.1"/>
    <property type="molecule type" value="Genomic_DNA"/>
</dbReference>
<keyword evidence="3" id="KW-0812">Transmembrane</keyword>
<protein>
    <submittedName>
        <fullName evidence="5">Uncharacterized protein</fullName>
    </submittedName>
</protein>
<name>A0A415PHS5_9FIRM</name>
<organism evidence="5 6">
    <name type="scientific">Amedibacillus dolichus</name>
    <dbReference type="NCBI Taxonomy" id="31971"/>
    <lineage>
        <taxon>Bacteria</taxon>
        <taxon>Bacillati</taxon>
        <taxon>Bacillota</taxon>
        <taxon>Erysipelotrichia</taxon>
        <taxon>Erysipelotrichales</taxon>
        <taxon>Erysipelotrichaceae</taxon>
        <taxon>Amedibacillus</taxon>
    </lineage>
</organism>
<feature type="region of interest" description="Disordered" evidence="2">
    <location>
        <begin position="47"/>
        <end position="75"/>
    </location>
</feature>
<evidence type="ECO:0000313" key="4">
    <source>
        <dbReference type="EMBL" id="MBS4884711.1"/>
    </source>
</evidence>
<dbReference type="AlphaFoldDB" id="A0A415PHS5"/>
<feature type="compositionally biased region" description="Basic and acidic residues" evidence="2">
    <location>
        <begin position="50"/>
        <end position="64"/>
    </location>
</feature>